<organism evidence="1 2">
    <name type="scientific">Phlebia brevispora</name>
    <dbReference type="NCBI Taxonomy" id="194682"/>
    <lineage>
        <taxon>Eukaryota</taxon>
        <taxon>Fungi</taxon>
        <taxon>Dikarya</taxon>
        <taxon>Basidiomycota</taxon>
        <taxon>Agaricomycotina</taxon>
        <taxon>Agaricomycetes</taxon>
        <taxon>Polyporales</taxon>
        <taxon>Meruliaceae</taxon>
        <taxon>Phlebia</taxon>
    </lineage>
</organism>
<proteinExistence type="predicted"/>
<reference evidence="1" key="1">
    <citation type="submission" date="2022-07" db="EMBL/GenBank/DDBJ databases">
        <title>Genome Sequence of Phlebia brevispora.</title>
        <authorList>
            <person name="Buettner E."/>
        </authorList>
    </citation>
    <scope>NUCLEOTIDE SEQUENCE</scope>
    <source>
        <strain evidence="1">MPL23</strain>
    </source>
</reference>
<keyword evidence="2" id="KW-1185">Reference proteome</keyword>
<comment type="caution">
    <text evidence="1">The sequence shown here is derived from an EMBL/GenBank/DDBJ whole genome shotgun (WGS) entry which is preliminary data.</text>
</comment>
<name>A0ACC1SFU6_9APHY</name>
<protein>
    <submittedName>
        <fullName evidence="1">Uncharacterized protein</fullName>
    </submittedName>
</protein>
<gene>
    <name evidence="1" type="ORF">NM688_g6468</name>
</gene>
<dbReference type="Proteomes" id="UP001148662">
    <property type="component" value="Unassembled WGS sequence"/>
</dbReference>
<sequence length="437" mass="47777">MLANARTQAYLGCMWKIRCTNGKIAATSTFYISQVASQCGFIQHRACYLSITHQLLTSDFPDSLPAYVAAWLTLVGIAEDLRPPFPSVTGMLNVSIENDVSQQNLNNFCQVAACTLYVYNVCLTLEAEVTHVWKHISRPVPRILVAMKYLGLANNVLAVFMALTKMDGSSIYRGELIYGSSFHIPKSDPFFSCTGLVILGVAFDVLIYSMGASFAVLHMHGLNGCRGLARLMGLSVLSIYMFISLHSEALVPSPPLTGCMRNNSLPLSVYTKRQFFTSEHGFRCKAYCHHTSIGRISHVPSVGELNSLETGQRYLPYYVETRQLSIVKHTALVVNICLASRLGDASSDTYLSLVMIITVVQAAIPQTSAEFNPLQNIFEALNTILLLNFLVELQGIGQHTESESDGNNGADGEADLQEGAGIEPQLEPESEGTNGNV</sequence>
<accession>A0ACC1SFU6</accession>
<evidence type="ECO:0000313" key="2">
    <source>
        <dbReference type="Proteomes" id="UP001148662"/>
    </source>
</evidence>
<evidence type="ECO:0000313" key="1">
    <source>
        <dbReference type="EMBL" id="KAJ3538798.1"/>
    </source>
</evidence>
<dbReference type="EMBL" id="JANHOG010001336">
    <property type="protein sequence ID" value="KAJ3538798.1"/>
    <property type="molecule type" value="Genomic_DNA"/>
</dbReference>